<organism evidence="14 15">
    <name type="scientific">Stylonychia lemnae</name>
    <name type="common">Ciliate</name>
    <dbReference type="NCBI Taxonomy" id="5949"/>
    <lineage>
        <taxon>Eukaryota</taxon>
        <taxon>Sar</taxon>
        <taxon>Alveolata</taxon>
        <taxon>Ciliophora</taxon>
        <taxon>Intramacronucleata</taxon>
        <taxon>Spirotrichea</taxon>
        <taxon>Stichotrichia</taxon>
        <taxon>Sporadotrichida</taxon>
        <taxon>Oxytrichidae</taxon>
        <taxon>Stylonychinae</taxon>
        <taxon>Stylonychia</taxon>
    </lineage>
</organism>
<dbReference type="GO" id="GO:0004674">
    <property type="term" value="F:protein serine/threonine kinase activity"/>
    <property type="evidence" value="ECO:0007669"/>
    <property type="project" value="UniProtKB-KW"/>
</dbReference>
<dbReference type="EMBL" id="CCKQ01015193">
    <property type="protein sequence ID" value="CDW86995.1"/>
    <property type="molecule type" value="Genomic_DNA"/>
</dbReference>
<keyword evidence="8" id="KW-0067">ATP-binding</keyword>
<keyword evidence="7 14" id="KW-0418">Kinase</keyword>
<dbReference type="OrthoDB" id="248923at2759"/>
<evidence type="ECO:0000256" key="6">
    <source>
        <dbReference type="ARBA" id="ARBA00022741"/>
    </source>
</evidence>
<dbReference type="CDD" id="cd08217">
    <property type="entry name" value="STKc_Nek2"/>
    <property type="match status" value="1"/>
</dbReference>
<accession>A0A078AX26</accession>
<evidence type="ECO:0000256" key="2">
    <source>
        <dbReference type="ARBA" id="ARBA00011245"/>
    </source>
</evidence>
<protein>
    <recommendedName>
        <fullName evidence="3">non-specific serine/threonine protein kinase</fullName>
        <ecNumber evidence="3">2.7.11.1</ecNumber>
    </recommendedName>
</protein>
<feature type="domain" description="Protein kinase" evidence="13">
    <location>
        <begin position="5"/>
        <end position="267"/>
    </location>
</feature>
<comment type="similarity">
    <text evidence="1">Belongs to the protein kinase superfamily. NEK Ser/Thr protein kinase family. NIMA subfamily.</text>
</comment>
<keyword evidence="6" id="KW-0547">Nucleotide-binding</keyword>
<evidence type="ECO:0000256" key="3">
    <source>
        <dbReference type="ARBA" id="ARBA00012513"/>
    </source>
</evidence>
<evidence type="ECO:0000256" key="5">
    <source>
        <dbReference type="ARBA" id="ARBA00022679"/>
    </source>
</evidence>
<evidence type="ECO:0000256" key="12">
    <source>
        <dbReference type="SAM" id="MobiDB-lite"/>
    </source>
</evidence>
<dbReference type="AlphaFoldDB" id="A0A078AX26"/>
<dbReference type="Proteomes" id="UP000039865">
    <property type="component" value="Unassembled WGS sequence"/>
</dbReference>
<evidence type="ECO:0000313" key="14">
    <source>
        <dbReference type="EMBL" id="CDW86995.1"/>
    </source>
</evidence>
<dbReference type="SUPFAM" id="SSF56112">
    <property type="entry name" value="Protein kinase-like (PK-like)"/>
    <property type="match status" value="1"/>
</dbReference>
<keyword evidence="4" id="KW-0723">Serine/threonine-protein kinase</keyword>
<dbReference type="FunFam" id="1.10.510.10:FF:000571">
    <property type="entry name" value="Maternal embryonic leucine zipper kinase"/>
    <property type="match status" value="1"/>
</dbReference>
<feature type="compositionally biased region" description="Polar residues" evidence="12">
    <location>
        <begin position="789"/>
        <end position="809"/>
    </location>
</feature>
<sequence length="894" mass="103738">MENYEIIKEDIGQGSFGKVCLVRHIQSGKQMVWKKINYGIMKDKEKKQLINEVNILRELKHDHIVRYHDKIIDKKNTTIIIIMEYCAGGDLSKLIKQCEAGNKFVPEEQIWKIFMQITLALFECHRRQDNKMILHRDLKPSNIFLDERQQAKLGDFGFAKAMNAQSVYAHTYLGTPFYMSPEQINESEYNEKSDIWSLGCIVYEMAALRPPFQAENSLSLALKIKSGQFNKLPTRYSEELNRSIRWMLNVDPKKRPNVEDLLNLPAISMLLREKALQKNQISVQRKAEEVKKKQQKLKEKEDELNEREKALKEKEREIEELERQLQEIQRLKKYSGSSKTTQGTDLGNESCINNQNQSMDRNFFTSPSNNNNELQDSVTTIQNNQNDLSREDSIHKLMIPSENSQKMFDTTQINQALSRQKQNIHGNGSQPEIASGEFRNGNLSGLLRDSSGSQFKSLTRALNRNSSNAQSKENLVDISTTSSNDKLAFNKGMLLKQKQLQQQYQQQQMQIKQQIRDGSNTQGHYRSVGNSQNLQIQTEDPDDQDSNQFQIHQKNKNLHDKIAINLPKNLNVDKENISRTANQNQLTHMRSSNDSIQLKRSYENMSINDSTVNMNPCTESQNSNSYTQTYQNTSSNNLATMSTNSQTGLPPTVPHNLGRMNSERISQQVSQLQQQQFIQNQPNTDQQQQQQQLLKQNFIKFHSKKSQDQNSYNSTMKNIQVRDSYEKNVNSTLNNNTSSNNQSNPTLQNFKQYTSTNNSQDRALNQIIEQQKQQQLQRKGKSNRDASLEISSRQGTSKQTSASRQNAVSNQMSQEQIQYQQAQQYQLQQQIFKQKQMTLQQQQQMLLQKKQNSNVTNSIDFQEFLNNQQFYEQNMRQEQKQSQSKQQQIQSKYY</sequence>
<comment type="catalytic activity">
    <reaction evidence="9">
        <text>L-threonyl-[protein] + ATP = O-phospho-L-threonyl-[protein] + ADP + H(+)</text>
        <dbReference type="Rhea" id="RHEA:46608"/>
        <dbReference type="Rhea" id="RHEA-COMP:11060"/>
        <dbReference type="Rhea" id="RHEA-COMP:11605"/>
        <dbReference type="ChEBI" id="CHEBI:15378"/>
        <dbReference type="ChEBI" id="CHEBI:30013"/>
        <dbReference type="ChEBI" id="CHEBI:30616"/>
        <dbReference type="ChEBI" id="CHEBI:61977"/>
        <dbReference type="ChEBI" id="CHEBI:456216"/>
        <dbReference type="EC" id="2.7.11.1"/>
    </reaction>
</comment>
<feature type="compositionally biased region" description="Low complexity" evidence="12">
    <location>
        <begin position="729"/>
        <end position="749"/>
    </location>
</feature>
<feature type="region of interest" description="Disordered" evidence="12">
    <location>
        <begin position="729"/>
        <end position="752"/>
    </location>
</feature>
<feature type="compositionally biased region" description="Low complexity" evidence="12">
    <location>
        <begin position="880"/>
        <end position="894"/>
    </location>
</feature>
<feature type="region of interest" description="Disordered" evidence="12">
    <location>
        <begin position="874"/>
        <end position="894"/>
    </location>
</feature>
<proteinExistence type="inferred from homology"/>
<dbReference type="InterPro" id="IPR008271">
    <property type="entry name" value="Ser/Thr_kinase_AS"/>
</dbReference>
<gene>
    <name evidence="14" type="primary">Contig10057.g10754</name>
    <name evidence="14" type="ORF">STYLEM_16097</name>
</gene>
<evidence type="ECO:0000259" key="13">
    <source>
        <dbReference type="PROSITE" id="PS50011"/>
    </source>
</evidence>
<feature type="compositionally biased region" description="Polar residues" evidence="12">
    <location>
        <begin position="422"/>
        <end position="432"/>
    </location>
</feature>
<evidence type="ECO:0000256" key="1">
    <source>
        <dbReference type="ARBA" id="ARBA00010886"/>
    </source>
</evidence>
<dbReference type="PANTHER" id="PTHR44899:SF10">
    <property type="entry name" value="NIMA-RELATED KINASE 2"/>
    <property type="match status" value="1"/>
</dbReference>
<dbReference type="Gene3D" id="1.10.510.10">
    <property type="entry name" value="Transferase(Phosphotransferase) domain 1"/>
    <property type="match status" value="1"/>
</dbReference>
<keyword evidence="11" id="KW-0175">Coiled coil</keyword>
<dbReference type="Gene3D" id="3.30.200.20">
    <property type="entry name" value="Phosphorylase Kinase, domain 1"/>
    <property type="match status" value="1"/>
</dbReference>
<feature type="coiled-coil region" evidence="11">
    <location>
        <begin position="280"/>
        <end position="334"/>
    </location>
</feature>
<dbReference type="FunFam" id="3.30.200.20:FF:000097">
    <property type="entry name" value="Probable serine/threonine-protein kinase nek1"/>
    <property type="match status" value="1"/>
</dbReference>
<dbReference type="InterPro" id="IPR051131">
    <property type="entry name" value="NEK_Ser/Thr_kinase_NIMA"/>
</dbReference>
<feature type="region of interest" description="Disordered" evidence="12">
    <location>
        <begin position="613"/>
        <end position="689"/>
    </location>
</feature>
<feature type="region of interest" description="Disordered" evidence="12">
    <location>
        <begin position="422"/>
        <end position="445"/>
    </location>
</feature>
<keyword evidence="15" id="KW-1185">Reference proteome</keyword>
<evidence type="ECO:0000256" key="11">
    <source>
        <dbReference type="SAM" id="Coils"/>
    </source>
</evidence>
<name>A0A078AX26_STYLE</name>
<keyword evidence="5" id="KW-0808">Transferase</keyword>
<feature type="compositionally biased region" description="Low complexity" evidence="12">
    <location>
        <begin position="667"/>
        <end position="689"/>
    </location>
</feature>
<dbReference type="InParanoid" id="A0A078AX26"/>
<dbReference type="PROSITE" id="PS50011">
    <property type="entry name" value="PROTEIN_KINASE_DOM"/>
    <property type="match status" value="1"/>
</dbReference>
<dbReference type="Pfam" id="PF00069">
    <property type="entry name" value="Pkinase"/>
    <property type="match status" value="1"/>
</dbReference>
<reference evidence="14 15" key="1">
    <citation type="submission" date="2014-06" db="EMBL/GenBank/DDBJ databases">
        <authorList>
            <person name="Swart Estienne"/>
        </authorList>
    </citation>
    <scope>NUCLEOTIDE SEQUENCE [LARGE SCALE GENOMIC DNA]</scope>
    <source>
        <strain evidence="14 15">130c</strain>
    </source>
</reference>
<evidence type="ECO:0000313" key="15">
    <source>
        <dbReference type="Proteomes" id="UP000039865"/>
    </source>
</evidence>
<dbReference type="EC" id="2.7.11.1" evidence="3"/>
<evidence type="ECO:0000256" key="4">
    <source>
        <dbReference type="ARBA" id="ARBA00022527"/>
    </source>
</evidence>
<dbReference type="PANTHER" id="PTHR44899">
    <property type="entry name" value="CAMK FAMILY PROTEIN KINASE"/>
    <property type="match status" value="1"/>
</dbReference>
<dbReference type="InterPro" id="IPR011009">
    <property type="entry name" value="Kinase-like_dom_sf"/>
</dbReference>
<dbReference type="InterPro" id="IPR000719">
    <property type="entry name" value="Prot_kinase_dom"/>
</dbReference>
<comment type="catalytic activity">
    <reaction evidence="10">
        <text>L-seryl-[protein] + ATP = O-phospho-L-seryl-[protein] + ADP + H(+)</text>
        <dbReference type="Rhea" id="RHEA:17989"/>
        <dbReference type="Rhea" id="RHEA-COMP:9863"/>
        <dbReference type="Rhea" id="RHEA-COMP:11604"/>
        <dbReference type="ChEBI" id="CHEBI:15378"/>
        <dbReference type="ChEBI" id="CHEBI:29999"/>
        <dbReference type="ChEBI" id="CHEBI:30616"/>
        <dbReference type="ChEBI" id="CHEBI:83421"/>
        <dbReference type="ChEBI" id="CHEBI:456216"/>
        <dbReference type="EC" id="2.7.11.1"/>
    </reaction>
</comment>
<feature type="compositionally biased region" description="Polar residues" evidence="12">
    <location>
        <begin position="613"/>
        <end position="649"/>
    </location>
</feature>
<evidence type="ECO:0000256" key="10">
    <source>
        <dbReference type="ARBA" id="ARBA00048679"/>
    </source>
</evidence>
<dbReference type="SMART" id="SM00220">
    <property type="entry name" value="S_TKc"/>
    <property type="match status" value="1"/>
</dbReference>
<dbReference type="PROSITE" id="PS00108">
    <property type="entry name" value="PROTEIN_KINASE_ST"/>
    <property type="match status" value="1"/>
</dbReference>
<evidence type="ECO:0000256" key="9">
    <source>
        <dbReference type="ARBA" id="ARBA00047899"/>
    </source>
</evidence>
<dbReference type="GO" id="GO:0005524">
    <property type="term" value="F:ATP binding"/>
    <property type="evidence" value="ECO:0007669"/>
    <property type="project" value="UniProtKB-KW"/>
</dbReference>
<evidence type="ECO:0000256" key="8">
    <source>
        <dbReference type="ARBA" id="ARBA00022840"/>
    </source>
</evidence>
<evidence type="ECO:0000256" key="7">
    <source>
        <dbReference type="ARBA" id="ARBA00022777"/>
    </source>
</evidence>
<feature type="region of interest" description="Disordered" evidence="12">
    <location>
        <begin position="770"/>
        <end position="809"/>
    </location>
</feature>
<comment type="subunit">
    <text evidence="2">Monomer.</text>
</comment>